<reference evidence="1 2" key="1">
    <citation type="submission" date="2018-12" db="EMBL/GenBank/DDBJ databases">
        <title>Complete genome sequence of Flaviflexus salsibiostraticola KCTC 33148.</title>
        <authorList>
            <person name="Bae J.-W."/>
        </authorList>
    </citation>
    <scope>NUCLEOTIDE SEQUENCE [LARGE SCALE GENOMIC DNA]</scope>
    <source>
        <strain evidence="1 2">KCTC 33148</strain>
    </source>
</reference>
<dbReference type="KEGG" id="fsl:EJO69_02795"/>
<evidence type="ECO:0000313" key="1">
    <source>
        <dbReference type="EMBL" id="AZN29350.1"/>
    </source>
</evidence>
<keyword evidence="2" id="KW-1185">Reference proteome</keyword>
<dbReference type="Proteomes" id="UP000270021">
    <property type="component" value="Chromosome"/>
</dbReference>
<dbReference type="AlphaFoldDB" id="A0A3Q8WSP6"/>
<proteinExistence type="predicted"/>
<sequence>MPKRLHYLRLADYGKNSIAASTAIFDNDPSISTRVVSVGGHTSSCSFISDFCIDLAHPIRVIGSTSHARSLHAEFTIFEGQTRVACWYKPVVKRLFWMGYPLEVHSWLTPELEERIELSRRFDPGTLPKTVALEPNYIATSAC</sequence>
<evidence type="ECO:0000313" key="2">
    <source>
        <dbReference type="Proteomes" id="UP000270021"/>
    </source>
</evidence>
<dbReference type="RefSeq" id="WP_126038938.1">
    <property type="nucleotide sequence ID" value="NZ_CP034438.1"/>
</dbReference>
<protein>
    <submittedName>
        <fullName evidence="1">Uncharacterized protein</fullName>
    </submittedName>
</protein>
<dbReference type="OrthoDB" id="9824680at2"/>
<organism evidence="1 2">
    <name type="scientific">Flaviflexus salsibiostraticola</name>
    <dbReference type="NCBI Taxonomy" id="1282737"/>
    <lineage>
        <taxon>Bacteria</taxon>
        <taxon>Bacillati</taxon>
        <taxon>Actinomycetota</taxon>
        <taxon>Actinomycetes</taxon>
        <taxon>Actinomycetales</taxon>
        <taxon>Actinomycetaceae</taxon>
        <taxon>Flaviflexus</taxon>
    </lineage>
</organism>
<name>A0A3Q8WSP6_9ACTO</name>
<accession>A0A3Q8WSP6</accession>
<dbReference type="EMBL" id="CP034438">
    <property type="protein sequence ID" value="AZN29350.1"/>
    <property type="molecule type" value="Genomic_DNA"/>
</dbReference>
<gene>
    <name evidence="1" type="ORF">EJO69_02795</name>
</gene>